<sequence>MYPAKNNAKQNEEPVCSSVSVADGAMRTRRPWLESRATRSSSDTTAAVGSIPFGPGPLGSGRVRPDPTRFDKPGGTCAFVGRHGAKTRLNASDAISVPRGRWHQRRFSDRRRIAGLIGNSYFNFSERKCRPWTARKPNKAGRGRSSTTIGGAVSPVQIHRVNK</sequence>
<proteinExistence type="predicted"/>
<feature type="region of interest" description="Disordered" evidence="1">
    <location>
        <begin position="134"/>
        <end position="163"/>
    </location>
</feature>
<organism evidence="2 3">
    <name type="scientific">Cinara cedri</name>
    <dbReference type="NCBI Taxonomy" id="506608"/>
    <lineage>
        <taxon>Eukaryota</taxon>
        <taxon>Metazoa</taxon>
        <taxon>Ecdysozoa</taxon>
        <taxon>Arthropoda</taxon>
        <taxon>Hexapoda</taxon>
        <taxon>Insecta</taxon>
        <taxon>Pterygota</taxon>
        <taxon>Neoptera</taxon>
        <taxon>Paraneoptera</taxon>
        <taxon>Hemiptera</taxon>
        <taxon>Sternorrhyncha</taxon>
        <taxon>Aphidomorpha</taxon>
        <taxon>Aphidoidea</taxon>
        <taxon>Aphididae</taxon>
        <taxon>Lachninae</taxon>
        <taxon>Cinara</taxon>
    </lineage>
</organism>
<accession>A0A5E4NIE8</accession>
<name>A0A5E4NIE8_9HEMI</name>
<evidence type="ECO:0000313" key="3">
    <source>
        <dbReference type="Proteomes" id="UP000325440"/>
    </source>
</evidence>
<keyword evidence="3" id="KW-1185">Reference proteome</keyword>
<gene>
    <name evidence="2" type="ORF">CINCED_3A019607</name>
</gene>
<feature type="compositionally biased region" description="Basic and acidic residues" evidence="1">
    <location>
        <begin position="63"/>
        <end position="72"/>
    </location>
</feature>
<dbReference type="EMBL" id="CABPRJ010002369">
    <property type="protein sequence ID" value="VVC43449.1"/>
    <property type="molecule type" value="Genomic_DNA"/>
</dbReference>
<evidence type="ECO:0000313" key="2">
    <source>
        <dbReference type="EMBL" id="VVC43449.1"/>
    </source>
</evidence>
<feature type="compositionally biased region" description="Low complexity" evidence="1">
    <location>
        <begin position="38"/>
        <end position="47"/>
    </location>
</feature>
<reference evidence="2 3" key="1">
    <citation type="submission" date="2019-08" db="EMBL/GenBank/DDBJ databases">
        <authorList>
            <person name="Alioto T."/>
            <person name="Alioto T."/>
            <person name="Gomez Garrido J."/>
        </authorList>
    </citation>
    <scope>NUCLEOTIDE SEQUENCE [LARGE SCALE GENOMIC DNA]</scope>
</reference>
<protein>
    <submittedName>
        <fullName evidence="2">Uncharacterized protein</fullName>
    </submittedName>
</protein>
<dbReference type="Proteomes" id="UP000325440">
    <property type="component" value="Unassembled WGS sequence"/>
</dbReference>
<evidence type="ECO:0000256" key="1">
    <source>
        <dbReference type="SAM" id="MobiDB-lite"/>
    </source>
</evidence>
<feature type="region of interest" description="Disordered" evidence="1">
    <location>
        <begin position="1"/>
        <end position="73"/>
    </location>
</feature>
<dbReference type="AlphaFoldDB" id="A0A5E4NIE8"/>